<dbReference type="InterPro" id="IPR011611">
    <property type="entry name" value="PfkB_dom"/>
</dbReference>
<dbReference type="RefSeq" id="WP_309956943.1">
    <property type="nucleotide sequence ID" value="NZ_JAVDUJ010000001.1"/>
</dbReference>
<dbReference type="EMBL" id="JAVDUJ010000001">
    <property type="protein sequence ID" value="MDR6939898.1"/>
    <property type="molecule type" value="Genomic_DNA"/>
</dbReference>
<feature type="domain" description="Carbohydrate kinase PfkB" evidence="6">
    <location>
        <begin position="3"/>
        <end position="306"/>
    </location>
</feature>
<evidence type="ECO:0000256" key="2">
    <source>
        <dbReference type="ARBA" id="ARBA00022679"/>
    </source>
</evidence>
<dbReference type="GO" id="GO:0008865">
    <property type="term" value="F:fructokinase activity"/>
    <property type="evidence" value="ECO:0007669"/>
    <property type="project" value="UniProtKB-EC"/>
</dbReference>
<evidence type="ECO:0000256" key="5">
    <source>
        <dbReference type="ARBA" id="ARBA00022840"/>
    </source>
</evidence>
<protein>
    <submittedName>
        <fullName evidence="7">Fructokinase</fullName>
        <ecNumber evidence="7">2.7.1.4</ecNumber>
    </submittedName>
</protein>
<dbReference type="PROSITE" id="PS00583">
    <property type="entry name" value="PFKB_KINASES_1"/>
    <property type="match status" value="1"/>
</dbReference>
<evidence type="ECO:0000313" key="7">
    <source>
        <dbReference type="EMBL" id="MDR6939898.1"/>
    </source>
</evidence>
<keyword evidence="4" id="KW-0418">Kinase</keyword>
<dbReference type="Proteomes" id="UP001266099">
    <property type="component" value="Unassembled WGS sequence"/>
</dbReference>
<dbReference type="Gene3D" id="3.40.1190.20">
    <property type="match status" value="1"/>
</dbReference>
<dbReference type="Pfam" id="PF00294">
    <property type="entry name" value="PfkB"/>
    <property type="match status" value="1"/>
</dbReference>
<organism evidence="7 8">
    <name type="scientific">Arcanobacterium hippocoleae</name>
    <dbReference type="NCBI Taxonomy" id="149017"/>
    <lineage>
        <taxon>Bacteria</taxon>
        <taxon>Bacillati</taxon>
        <taxon>Actinomycetota</taxon>
        <taxon>Actinomycetes</taxon>
        <taxon>Actinomycetales</taxon>
        <taxon>Actinomycetaceae</taxon>
        <taxon>Arcanobacterium</taxon>
    </lineage>
</organism>
<keyword evidence="5" id="KW-0067">ATP-binding</keyword>
<proteinExistence type="inferred from homology"/>
<evidence type="ECO:0000256" key="1">
    <source>
        <dbReference type="ARBA" id="ARBA00010688"/>
    </source>
</evidence>
<evidence type="ECO:0000313" key="8">
    <source>
        <dbReference type="Proteomes" id="UP001266099"/>
    </source>
</evidence>
<evidence type="ECO:0000256" key="3">
    <source>
        <dbReference type="ARBA" id="ARBA00022741"/>
    </source>
</evidence>
<evidence type="ECO:0000259" key="6">
    <source>
        <dbReference type="Pfam" id="PF00294"/>
    </source>
</evidence>
<dbReference type="InterPro" id="IPR050306">
    <property type="entry name" value="PfkB_Carbo_kinase"/>
</dbReference>
<keyword evidence="3" id="KW-0547">Nucleotide-binding</keyword>
<gene>
    <name evidence="7" type="ORF">J2S36_001441</name>
</gene>
<dbReference type="EC" id="2.7.1.4" evidence="7"/>
<dbReference type="CDD" id="cd01167">
    <property type="entry name" value="bac_FRK"/>
    <property type="match status" value="1"/>
</dbReference>
<evidence type="ECO:0000256" key="4">
    <source>
        <dbReference type="ARBA" id="ARBA00022777"/>
    </source>
</evidence>
<accession>A0ABU1T3K6</accession>
<keyword evidence="8" id="KW-1185">Reference proteome</keyword>
<dbReference type="InterPro" id="IPR029056">
    <property type="entry name" value="Ribokinase-like"/>
</dbReference>
<dbReference type="PANTHER" id="PTHR43085:SF1">
    <property type="entry name" value="PSEUDOURIDINE KINASE-RELATED"/>
    <property type="match status" value="1"/>
</dbReference>
<reference evidence="7 8" key="1">
    <citation type="submission" date="2023-07" db="EMBL/GenBank/DDBJ databases">
        <title>Sequencing the genomes of 1000 actinobacteria strains.</title>
        <authorList>
            <person name="Klenk H.-P."/>
        </authorList>
    </citation>
    <scope>NUCLEOTIDE SEQUENCE [LARGE SCALE GENOMIC DNA]</scope>
    <source>
        <strain evidence="7 8">DSM 15539</strain>
    </source>
</reference>
<keyword evidence="2 7" id="KW-0808">Transferase</keyword>
<dbReference type="SUPFAM" id="SSF53613">
    <property type="entry name" value="Ribokinase-like"/>
    <property type="match status" value="1"/>
</dbReference>
<dbReference type="PANTHER" id="PTHR43085">
    <property type="entry name" value="HEXOKINASE FAMILY MEMBER"/>
    <property type="match status" value="1"/>
</dbReference>
<comment type="caution">
    <text evidence="7">The sequence shown here is derived from an EMBL/GenBank/DDBJ whole genome shotgun (WGS) entry which is preliminary data.</text>
</comment>
<dbReference type="PROSITE" id="PS00584">
    <property type="entry name" value="PFKB_KINASES_2"/>
    <property type="match status" value="1"/>
</dbReference>
<dbReference type="InterPro" id="IPR002173">
    <property type="entry name" value="Carboh/pur_kinase_PfkB_CS"/>
</dbReference>
<sequence>MSLLVIGESLIDVIYDADNAVRARQPGGSPLNVAIGLSRLGREVMLLTHIGKDADGQAIQDYCEREGVELQPGSVTATPTSLAHAHLSQDLSGIYSFEIHPNYPHPPTDPHERAALLESAPKLVHFGSVGAHLAPGNQAIKEWLDLYHGTSTISYDPNIRLDLVGPATRVREEITNFLPYIDIFKASEEDLAAVFTNETPAQIAQHCLKAGVKLFVVTYGSNGLELFTTQHQVRMPAIKAEIVDTVGAGDSLMAALIDGLAKMSVLGAENSNGLANISRGMLVSLGKFAATAASITVQRRGANPPTRKEVAAQSDLYSVGAL</sequence>
<name>A0ABU1T3K6_9ACTO</name>
<comment type="similarity">
    <text evidence="1">Belongs to the carbohydrate kinase PfkB family.</text>
</comment>